<dbReference type="EMBL" id="BAABEY010000001">
    <property type="protein sequence ID" value="GAA4431621.1"/>
    <property type="molecule type" value="Genomic_DNA"/>
</dbReference>
<dbReference type="Proteomes" id="UP001501508">
    <property type="component" value="Unassembled WGS sequence"/>
</dbReference>
<reference evidence="2" key="1">
    <citation type="journal article" date="2019" name="Int. J. Syst. Evol. Microbiol.">
        <title>The Global Catalogue of Microorganisms (GCM) 10K type strain sequencing project: providing services to taxonomists for standard genome sequencing and annotation.</title>
        <authorList>
            <consortium name="The Broad Institute Genomics Platform"/>
            <consortium name="The Broad Institute Genome Sequencing Center for Infectious Disease"/>
            <person name="Wu L."/>
            <person name="Ma J."/>
        </authorList>
    </citation>
    <scope>NUCLEOTIDE SEQUENCE [LARGE SCALE GENOMIC DNA]</scope>
    <source>
        <strain evidence="2">JCM 31920</strain>
    </source>
</reference>
<comment type="caution">
    <text evidence="1">The sequence shown here is derived from an EMBL/GenBank/DDBJ whole genome shotgun (WGS) entry which is preliminary data.</text>
</comment>
<accession>A0ABP8LMC4</accession>
<evidence type="ECO:0000313" key="2">
    <source>
        <dbReference type="Proteomes" id="UP001501508"/>
    </source>
</evidence>
<organism evidence="1 2">
    <name type="scientific">Ravibacter arvi</name>
    <dbReference type="NCBI Taxonomy" id="2051041"/>
    <lineage>
        <taxon>Bacteria</taxon>
        <taxon>Pseudomonadati</taxon>
        <taxon>Bacteroidota</taxon>
        <taxon>Cytophagia</taxon>
        <taxon>Cytophagales</taxon>
        <taxon>Spirosomataceae</taxon>
        <taxon>Ravibacter</taxon>
    </lineage>
</organism>
<gene>
    <name evidence="1" type="ORF">GCM10023091_02600</name>
</gene>
<proteinExistence type="predicted"/>
<name>A0ABP8LMC4_9BACT</name>
<evidence type="ECO:0000313" key="1">
    <source>
        <dbReference type="EMBL" id="GAA4431621.1"/>
    </source>
</evidence>
<sequence length="104" mass="11809">MYDLFFMQPTDKEISETSALILEKLKGMPRSKKESARPGYKIAYTILKNGIRERSRIPMARLSAGTRAMALLAIDYLNGACDRDFLLNRQAATDNPRTPRLCLK</sequence>
<keyword evidence="2" id="KW-1185">Reference proteome</keyword>
<protein>
    <submittedName>
        <fullName evidence="1">Uncharacterized protein</fullName>
    </submittedName>
</protein>